<accession>A0A0E9W966</accession>
<sequence>MTNTAALWDNEILFRSSTLVKKNSTLGSLHTRKIALLLFLTH</sequence>
<reference evidence="1" key="1">
    <citation type="submission" date="2014-11" db="EMBL/GenBank/DDBJ databases">
        <authorList>
            <person name="Amaro Gonzalez C."/>
        </authorList>
    </citation>
    <scope>NUCLEOTIDE SEQUENCE</scope>
</reference>
<dbReference type="AlphaFoldDB" id="A0A0E9W966"/>
<evidence type="ECO:0000313" key="1">
    <source>
        <dbReference type="EMBL" id="JAH86826.1"/>
    </source>
</evidence>
<organism evidence="1">
    <name type="scientific">Anguilla anguilla</name>
    <name type="common">European freshwater eel</name>
    <name type="synonym">Muraena anguilla</name>
    <dbReference type="NCBI Taxonomy" id="7936"/>
    <lineage>
        <taxon>Eukaryota</taxon>
        <taxon>Metazoa</taxon>
        <taxon>Chordata</taxon>
        <taxon>Craniata</taxon>
        <taxon>Vertebrata</taxon>
        <taxon>Euteleostomi</taxon>
        <taxon>Actinopterygii</taxon>
        <taxon>Neopterygii</taxon>
        <taxon>Teleostei</taxon>
        <taxon>Anguilliformes</taxon>
        <taxon>Anguillidae</taxon>
        <taxon>Anguilla</taxon>
    </lineage>
</organism>
<name>A0A0E9W966_ANGAN</name>
<proteinExistence type="predicted"/>
<reference evidence="1" key="2">
    <citation type="journal article" date="2015" name="Fish Shellfish Immunol.">
        <title>Early steps in the European eel (Anguilla anguilla)-Vibrio vulnificus interaction in the gills: Role of the RtxA13 toxin.</title>
        <authorList>
            <person name="Callol A."/>
            <person name="Pajuelo D."/>
            <person name="Ebbesson L."/>
            <person name="Teles M."/>
            <person name="MacKenzie S."/>
            <person name="Amaro C."/>
        </authorList>
    </citation>
    <scope>NUCLEOTIDE SEQUENCE</scope>
</reference>
<dbReference type="EMBL" id="GBXM01021751">
    <property type="protein sequence ID" value="JAH86826.1"/>
    <property type="molecule type" value="Transcribed_RNA"/>
</dbReference>
<protein>
    <submittedName>
        <fullName evidence="1">Uncharacterized protein</fullName>
    </submittedName>
</protein>